<dbReference type="RefSeq" id="WP_089415435.1">
    <property type="nucleotide sequence ID" value="NZ_CP022423.1"/>
</dbReference>
<keyword evidence="2" id="KW-1185">Reference proteome</keyword>
<dbReference type="Pfam" id="PF07277">
    <property type="entry name" value="SapC"/>
    <property type="match status" value="1"/>
</dbReference>
<accession>A0A221KAH3</accession>
<dbReference type="EMBL" id="CP022423">
    <property type="protein sequence ID" value="ASM76012.1"/>
    <property type="molecule type" value="Genomic_DNA"/>
</dbReference>
<sequence length="258" mass="28347">MINAELHRQPVMLDRKKHQHLKLRRDVNPLAAGAGLNAFFIAGSEFADACKTYPIVFLPSGKDANGQAQALPVAVFGLNPGENLFWQDGRWDAAYVPAMLRAYPFTLSKVEGDQYAMCFDEAAPNLSTEQGEPLFDAAGEPVPMLKELHEFVKQLEIEIERTRLGCVRLLELGLLVPRRFDATLSDGSSFSVDGFLMLDEDKLNKLSDTELATLQRSGLLGLLHAHQISLGNMRNLINRRLSRAQAATDNALASAASA</sequence>
<dbReference type="OrthoDB" id="9806524at2"/>
<name>A0A221KAH3_VITFI</name>
<organism evidence="1 2">
    <name type="scientific">Vitreoscilla filiformis</name>
    <dbReference type="NCBI Taxonomy" id="63"/>
    <lineage>
        <taxon>Bacteria</taxon>
        <taxon>Pseudomonadati</taxon>
        <taxon>Pseudomonadota</taxon>
        <taxon>Betaproteobacteria</taxon>
        <taxon>Neisseriales</taxon>
        <taxon>Neisseriaceae</taxon>
        <taxon>Vitreoscilla</taxon>
    </lineage>
</organism>
<protein>
    <submittedName>
        <fullName evidence="1">SapC</fullName>
    </submittedName>
</protein>
<proteinExistence type="predicted"/>
<gene>
    <name evidence="1" type="ORF">VITFI_CDS0233</name>
</gene>
<evidence type="ECO:0000313" key="1">
    <source>
        <dbReference type="EMBL" id="ASM76012.1"/>
    </source>
</evidence>
<dbReference type="InterPro" id="IPR010836">
    <property type="entry name" value="SapC"/>
</dbReference>
<dbReference type="KEGG" id="vff:VITFI_CDS0233"/>
<dbReference type="Proteomes" id="UP000199729">
    <property type="component" value="Chromosome"/>
</dbReference>
<evidence type="ECO:0000313" key="2">
    <source>
        <dbReference type="Proteomes" id="UP000199729"/>
    </source>
</evidence>
<reference evidence="1 2" key="1">
    <citation type="submission" date="2017-07" db="EMBL/GenBank/DDBJ databases">
        <title>Complete Genome Sequence of the cosmetic ferment Vitreoscilla filiformis (ATCC15551).</title>
        <authorList>
            <person name="Contreras S."/>
            <person name="Sagory-Zalkind P."/>
            <person name="Blanquart H."/>
            <person name="Iltis A."/>
            <person name="Morand S.C."/>
        </authorList>
    </citation>
    <scope>NUCLEOTIDE SEQUENCE [LARGE SCALE GENOMIC DNA]</scope>
    <source>
        <strain evidence="1 2">ATCC 15551</strain>
    </source>
</reference>
<dbReference type="AlphaFoldDB" id="A0A221KAH3"/>